<dbReference type="Proteomes" id="UP000132784">
    <property type="component" value="Segment"/>
</dbReference>
<organism evidence="3 4">
    <name type="scientific">Guinea pig cytomegalovirus (strain 22122)</name>
    <name type="common">GPCMV</name>
    <dbReference type="NCBI Taxonomy" id="103920"/>
    <lineage>
        <taxon>Viruses</taxon>
        <taxon>Duplodnaviria</taxon>
        <taxon>Heunggongvirae</taxon>
        <taxon>Peploviricota</taxon>
        <taxon>Herviviricetes</taxon>
        <taxon>Herpesvirales</taxon>
        <taxon>Orthoherpesviridae</taxon>
        <taxon>Betaherpesvirinae</taxon>
        <taxon>Quwivirus</taxon>
        <taxon>Quwivirus caviidbeta2</taxon>
    </lineage>
</organism>
<evidence type="ECO:0000313" key="5">
    <source>
        <dbReference type="Proteomes" id="UP000132784"/>
    </source>
</evidence>
<keyword evidence="5" id="KW-1185">Reference proteome</keyword>
<organismHost>
    <name type="scientific">Cavia porcellus</name>
    <name type="common">Guinea pig</name>
    <dbReference type="NCBI Taxonomy" id="10141"/>
</organismHost>
<gene>
    <name evidence="3" type="primary">gp5</name>
</gene>
<dbReference type="EMBL" id="KC503762">
    <property type="protein sequence ID" value="AGE11498.1"/>
    <property type="molecule type" value="Genomic_DNA"/>
</dbReference>
<dbReference type="GeneID" id="14536621"/>
<evidence type="ECO:0000313" key="4">
    <source>
        <dbReference type="Proteomes" id="UP000102041"/>
    </source>
</evidence>
<name>B7TPT6_GPCMV</name>
<evidence type="ECO:0000313" key="3">
    <source>
        <dbReference type="EMBL" id="BAJ78488.1"/>
    </source>
</evidence>
<accession>B7TPT6</accession>
<keyword evidence="1" id="KW-0812">Transmembrane</keyword>
<dbReference type="KEGG" id="vg:14536621"/>
<proteinExistence type="predicted"/>
<dbReference type="Proteomes" id="UP000102041">
    <property type="component" value="Segment"/>
</dbReference>
<sequence length="370" mass="41094">MGMFVKMCVRCLKKSRALFALGMLSIVATCRANDVPINVTDHIIVWIKPTCSVNISDCAEPQLKGSDRGFLNCSEYVTEVLSGRVLSYMWMCRSVESHPVFVDLDGRAVVIALNVSIRMRDPLMEWVMPRNIRQELDTSDHLTAVGSMDESDEDDTSGITSGCQFESGLSLPRLFGMDYVDATGDVVYRFRLVNLYASVSEAVHMTAYIYVTYPDNSTGLSAMDLRIHEDYNSNDGSYRSRATLFAYTSGSTLKRGSCIVEAVGSGKIDRLVAHTVNAPFLENGRSQAFLIICIAGICSSACLVIWVVSYVSWRYVSTRRKSIDDTTRMKTDEQPPDVVIGDAPWYPAAFDNKGATLDMEEIEIRSDETS</sequence>
<feature type="transmembrane region" description="Helical" evidence="1">
    <location>
        <begin position="288"/>
        <end position="313"/>
    </location>
</feature>
<reference evidence="3 4" key="1">
    <citation type="journal article" date="2011" name="J. Gen. Virol.">
        <title>Re-evaluation of the genome sequence of guinea pig cytomegalovirus.</title>
        <authorList>
            <person name="Kanai K."/>
            <person name="Yamada S."/>
            <person name="Yamamoto Y."/>
            <person name="Fukui Y."/>
            <person name="Kurane I."/>
            <person name="Inoue N."/>
        </authorList>
    </citation>
    <scope>NUCLEOTIDE SEQUENCE [LARGE SCALE GENOMIC DNA]</scope>
    <source>
        <strain evidence="3">22122</strain>
    </source>
</reference>
<evidence type="ECO:0000256" key="1">
    <source>
        <dbReference type="SAM" id="Phobius"/>
    </source>
</evidence>
<keyword evidence="1" id="KW-0472">Membrane</keyword>
<dbReference type="EMBL" id="AB592928">
    <property type="protein sequence ID" value="BAJ78488.1"/>
    <property type="molecule type" value="Genomic_DNA"/>
</dbReference>
<dbReference type="RefSeq" id="YP_007417794.1">
    <property type="nucleotide sequence ID" value="NC_020231.1"/>
</dbReference>
<keyword evidence="1" id="KW-1133">Transmembrane helix</keyword>
<evidence type="ECO:0000313" key="2">
    <source>
        <dbReference type="EMBL" id="AGE11498.1"/>
    </source>
</evidence>
<reference evidence="2 5" key="2">
    <citation type="journal article" date="2013" name="Genome Announc.">
        <title>Complete genome sequence of pathogenic Guinea pig cytomegalovirus from salivary gland homogenates of infected animals.</title>
        <authorList>
            <person name="Yang D."/>
            <person name="Tamburro K."/>
            <person name="Dittmer D."/>
            <person name="Cui X."/>
            <person name="McVoy M.A."/>
            <person name="Hernandez-Alvarado N."/>
            <person name="Schleiss M.R."/>
        </authorList>
    </citation>
    <scope>NUCLEOTIDE SEQUENCE [LARGE SCALE GENOMIC DNA]</scope>
    <source>
        <strain evidence="2">21222</strain>
    </source>
</reference>
<protein>
    <submittedName>
        <fullName evidence="2 3">Gp5</fullName>
    </submittedName>
</protein>